<name>A0AAX6FR79_IRIPA</name>
<dbReference type="Proteomes" id="UP001140949">
    <property type="component" value="Unassembled WGS sequence"/>
</dbReference>
<accession>A0AAX6FR79</accession>
<evidence type="ECO:0000313" key="2">
    <source>
        <dbReference type="Proteomes" id="UP001140949"/>
    </source>
</evidence>
<reference evidence="1" key="2">
    <citation type="submission" date="2023-04" db="EMBL/GenBank/DDBJ databases">
        <authorList>
            <person name="Bruccoleri R.E."/>
            <person name="Oakeley E.J."/>
            <person name="Faust A.-M."/>
            <person name="Dessus-Babus S."/>
            <person name="Altorfer M."/>
            <person name="Burckhardt D."/>
            <person name="Oertli M."/>
            <person name="Naumann U."/>
            <person name="Petersen F."/>
            <person name="Wong J."/>
        </authorList>
    </citation>
    <scope>NUCLEOTIDE SEQUENCE</scope>
    <source>
        <strain evidence="1">GSM-AAB239-AS_SAM_17_03QT</strain>
        <tissue evidence="1">Leaf</tissue>
    </source>
</reference>
<keyword evidence="2" id="KW-1185">Reference proteome</keyword>
<sequence>MSVAVREADITVEMIYNHAVLLSCNQTEASTLTRLVLCISVLHSCAMFSYRT</sequence>
<proteinExistence type="predicted"/>
<dbReference type="PROSITE" id="PS51257">
    <property type="entry name" value="PROKAR_LIPOPROTEIN"/>
    <property type="match status" value="1"/>
</dbReference>
<organism evidence="1 2">
    <name type="scientific">Iris pallida</name>
    <name type="common">Sweet iris</name>
    <dbReference type="NCBI Taxonomy" id="29817"/>
    <lineage>
        <taxon>Eukaryota</taxon>
        <taxon>Viridiplantae</taxon>
        <taxon>Streptophyta</taxon>
        <taxon>Embryophyta</taxon>
        <taxon>Tracheophyta</taxon>
        <taxon>Spermatophyta</taxon>
        <taxon>Magnoliopsida</taxon>
        <taxon>Liliopsida</taxon>
        <taxon>Asparagales</taxon>
        <taxon>Iridaceae</taxon>
        <taxon>Iridoideae</taxon>
        <taxon>Irideae</taxon>
        <taxon>Iris</taxon>
    </lineage>
</organism>
<reference evidence="1" key="1">
    <citation type="journal article" date="2023" name="GigaByte">
        <title>Genome assembly of the bearded iris, Iris pallida Lam.</title>
        <authorList>
            <person name="Bruccoleri R.E."/>
            <person name="Oakeley E.J."/>
            <person name="Faust A.M.E."/>
            <person name="Altorfer M."/>
            <person name="Dessus-Babus S."/>
            <person name="Burckhardt D."/>
            <person name="Oertli M."/>
            <person name="Naumann U."/>
            <person name="Petersen F."/>
            <person name="Wong J."/>
        </authorList>
    </citation>
    <scope>NUCLEOTIDE SEQUENCE</scope>
    <source>
        <strain evidence="1">GSM-AAB239-AS_SAM_17_03QT</strain>
    </source>
</reference>
<comment type="caution">
    <text evidence="1">The sequence shown here is derived from an EMBL/GenBank/DDBJ whole genome shotgun (WGS) entry which is preliminary data.</text>
</comment>
<protein>
    <submittedName>
        <fullName evidence="1">Uncharacterized protein</fullName>
    </submittedName>
</protein>
<dbReference type="AlphaFoldDB" id="A0AAX6FR79"/>
<gene>
    <name evidence="1" type="ORF">M6B38_404375</name>
</gene>
<dbReference type="EMBL" id="JANAVB010026799">
    <property type="protein sequence ID" value="KAJ6818934.1"/>
    <property type="molecule type" value="Genomic_DNA"/>
</dbReference>
<evidence type="ECO:0000313" key="1">
    <source>
        <dbReference type="EMBL" id="KAJ6818934.1"/>
    </source>
</evidence>